<comment type="caution">
    <text evidence="4">The sequence shown here is derived from an EMBL/GenBank/DDBJ whole genome shotgun (WGS) entry which is preliminary data.</text>
</comment>
<name>A0A6L8UX47_9BACL</name>
<keyword evidence="2" id="KW-0472">Membrane</keyword>
<feature type="transmembrane region" description="Helical" evidence="2">
    <location>
        <begin position="327"/>
        <end position="347"/>
    </location>
</feature>
<feature type="region of interest" description="Disordered" evidence="1">
    <location>
        <begin position="199"/>
        <end position="320"/>
    </location>
</feature>
<dbReference type="EMBL" id="WTUZ01000015">
    <property type="protein sequence ID" value="MZQ82823.1"/>
    <property type="molecule type" value="Genomic_DNA"/>
</dbReference>
<reference evidence="4 5" key="1">
    <citation type="submission" date="2019-12" db="EMBL/GenBank/DDBJ databases">
        <title>Paenibacillus sp. nov. sp. isolated from soil.</title>
        <authorList>
            <person name="Kim J."/>
            <person name="Jeong S.E."/>
            <person name="Jung H.S."/>
            <person name="Jeon C.O."/>
        </authorList>
    </citation>
    <scope>NUCLEOTIDE SEQUENCE [LARGE SCALE GENOMIC DNA]</scope>
    <source>
        <strain evidence="4 5">5J-6</strain>
    </source>
</reference>
<proteinExistence type="predicted"/>
<feature type="compositionally biased region" description="Basic and acidic residues" evidence="1">
    <location>
        <begin position="234"/>
        <end position="245"/>
    </location>
</feature>
<sequence length="353" mass="36797">MKRQFLAGLMAVLTALIILPVSAMAYSYGDANTEDVAETFKLVQSSIGNGANDWNAAEGAYQERRAEIVSHFGEAVGSTLDANFKAKDSKAVIANFKGVLVMNLDRRFTYAIQGIDDYAASKLLLAKAKATYDTLQPYMGSGTADIEKAFDEALDALGNPGLFGVGKKPVQPDVFKEKVGFIYGKVKPLFPYQAAAAPVASSEPTPVAQPTETPKTEPVVKSEPTPAQEQPVLVEKEAKPAETKAPDVAAAVETKAPEPSASASASPSPSAAPTAEAASPTPAASAAATTAPAKAADTASTTVKQAEPAKEASAHAPMQRTDKTNSFVSIAVIGGVIVLLGGGVWFARKRKWI</sequence>
<evidence type="ECO:0000256" key="3">
    <source>
        <dbReference type="SAM" id="SignalP"/>
    </source>
</evidence>
<organism evidence="4 5">
    <name type="scientific">Paenibacillus silvestris</name>
    <dbReference type="NCBI Taxonomy" id="2606219"/>
    <lineage>
        <taxon>Bacteria</taxon>
        <taxon>Bacillati</taxon>
        <taxon>Bacillota</taxon>
        <taxon>Bacilli</taxon>
        <taxon>Bacillales</taxon>
        <taxon>Paenibacillaceae</taxon>
        <taxon>Paenibacillus</taxon>
    </lineage>
</organism>
<dbReference type="Proteomes" id="UP000481087">
    <property type="component" value="Unassembled WGS sequence"/>
</dbReference>
<dbReference type="AlphaFoldDB" id="A0A6L8UX47"/>
<keyword evidence="5" id="KW-1185">Reference proteome</keyword>
<gene>
    <name evidence="4" type="ORF">GQF01_11985</name>
</gene>
<evidence type="ECO:0000256" key="1">
    <source>
        <dbReference type="SAM" id="MobiDB-lite"/>
    </source>
</evidence>
<dbReference type="RefSeq" id="WP_161406996.1">
    <property type="nucleotide sequence ID" value="NZ_WTUZ01000015.1"/>
</dbReference>
<feature type="chain" id="PRO_5026815159" description="LPXTG cell wall anchor domain-containing protein" evidence="3">
    <location>
        <begin position="26"/>
        <end position="353"/>
    </location>
</feature>
<protein>
    <recommendedName>
        <fullName evidence="6">LPXTG cell wall anchor domain-containing protein</fullName>
    </recommendedName>
</protein>
<keyword evidence="2" id="KW-1133">Transmembrane helix</keyword>
<evidence type="ECO:0000313" key="5">
    <source>
        <dbReference type="Proteomes" id="UP000481087"/>
    </source>
</evidence>
<keyword evidence="3" id="KW-0732">Signal</keyword>
<evidence type="ECO:0008006" key="6">
    <source>
        <dbReference type="Google" id="ProtNLM"/>
    </source>
</evidence>
<evidence type="ECO:0000256" key="2">
    <source>
        <dbReference type="SAM" id="Phobius"/>
    </source>
</evidence>
<feature type="compositionally biased region" description="Polar residues" evidence="1">
    <location>
        <begin position="202"/>
        <end position="213"/>
    </location>
</feature>
<evidence type="ECO:0000313" key="4">
    <source>
        <dbReference type="EMBL" id="MZQ82823.1"/>
    </source>
</evidence>
<accession>A0A6L8UX47</accession>
<feature type="signal peptide" evidence="3">
    <location>
        <begin position="1"/>
        <end position="25"/>
    </location>
</feature>
<feature type="compositionally biased region" description="Low complexity" evidence="1">
    <location>
        <begin position="257"/>
        <end position="302"/>
    </location>
</feature>
<keyword evidence="2" id="KW-0812">Transmembrane</keyword>